<feature type="region of interest" description="Disordered" evidence="3">
    <location>
        <begin position="276"/>
        <end position="315"/>
    </location>
</feature>
<feature type="compositionally biased region" description="Polar residues" evidence="3">
    <location>
        <begin position="1"/>
        <end position="14"/>
    </location>
</feature>
<dbReference type="PANTHER" id="PTHR47363">
    <property type="entry name" value="GLUCOKINASE"/>
    <property type="match status" value="1"/>
</dbReference>
<evidence type="ECO:0000256" key="4">
    <source>
        <dbReference type="SAM" id="Phobius"/>
    </source>
</evidence>
<organism evidence="5 6">
    <name type="scientific">Prorocentrum cordatum</name>
    <dbReference type="NCBI Taxonomy" id="2364126"/>
    <lineage>
        <taxon>Eukaryota</taxon>
        <taxon>Sar</taxon>
        <taxon>Alveolata</taxon>
        <taxon>Dinophyceae</taxon>
        <taxon>Prorocentrales</taxon>
        <taxon>Prorocentraceae</taxon>
        <taxon>Prorocentrum</taxon>
    </lineage>
</organism>
<keyword evidence="4" id="KW-0472">Membrane</keyword>
<dbReference type="Gene3D" id="3.40.367.20">
    <property type="match status" value="1"/>
</dbReference>
<name>A0ABN9RLH4_9DINO</name>
<proteinExistence type="predicted"/>
<feature type="transmembrane region" description="Helical" evidence="4">
    <location>
        <begin position="111"/>
        <end position="131"/>
    </location>
</feature>
<evidence type="ECO:0000256" key="2">
    <source>
        <dbReference type="ARBA" id="ARBA00022777"/>
    </source>
</evidence>
<reference evidence="5" key="1">
    <citation type="submission" date="2023-10" db="EMBL/GenBank/DDBJ databases">
        <authorList>
            <person name="Chen Y."/>
            <person name="Shah S."/>
            <person name="Dougan E. K."/>
            <person name="Thang M."/>
            <person name="Chan C."/>
        </authorList>
    </citation>
    <scope>NUCLEOTIDE SEQUENCE [LARGE SCALE GENOMIC DNA]</scope>
</reference>
<comment type="caution">
    <text evidence="5">The sequence shown here is derived from an EMBL/GenBank/DDBJ whole genome shotgun (WGS) entry which is preliminary data.</text>
</comment>
<keyword evidence="2" id="KW-0418">Kinase</keyword>
<gene>
    <name evidence="5" type="ORF">PCOR1329_LOCUS21827</name>
</gene>
<feature type="region of interest" description="Disordered" evidence="3">
    <location>
        <begin position="475"/>
        <end position="501"/>
    </location>
</feature>
<dbReference type="PANTHER" id="PTHR47363:SF1">
    <property type="entry name" value="GLUCOKINASE"/>
    <property type="match status" value="1"/>
</dbReference>
<evidence type="ECO:0000313" key="5">
    <source>
        <dbReference type="EMBL" id="CAK0819994.1"/>
    </source>
</evidence>
<dbReference type="EMBL" id="CAUYUJ010007224">
    <property type="protein sequence ID" value="CAK0819994.1"/>
    <property type="molecule type" value="Genomic_DNA"/>
</dbReference>
<feature type="region of interest" description="Disordered" evidence="3">
    <location>
        <begin position="1"/>
        <end position="40"/>
    </location>
</feature>
<accession>A0ABN9RLH4</accession>
<feature type="compositionally biased region" description="Low complexity" evidence="3">
    <location>
        <begin position="238"/>
        <end position="252"/>
    </location>
</feature>
<evidence type="ECO:0000256" key="1">
    <source>
        <dbReference type="ARBA" id="ARBA00022679"/>
    </source>
</evidence>
<dbReference type="Pfam" id="PF02685">
    <property type="entry name" value="Glucokinase"/>
    <property type="match status" value="1"/>
</dbReference>
<dbReference type="Proteomes" id="UP001189429">
    <property type="component" value="Unassembled WGS sequence"/>
</dbReference>
<feature type="compositionally biased region" description="Basic and acidic residues" evidence="3">
    <location>
        <begin position="491"/>
        <end position="501"/>
    </location>
</feature>
<keyword evidence="1" id="KW-0808">Transferase</keyword>
<feature type="compositionally biased region" description="Low complexity" evidence="3">
    <location>
        <begin position="25"/>
        <end position="34"/>
    </location>
</feature>
<feature type="region of interest" description="Disordered" evidence="3">
    <location>
        <begin position="164"/>
        <end position="263"/>
    </location>
</feature>
<dbReference type="InterPro" id="IPR043129">
    <property type="entry name" value="ATPase_NBD"/>
</dbReference>
<sequence>MGSSGSIRKSSDAPQGTALPGGGPSPQRSPRPLSAGDGGACGLEGEASWLADTAGPRREIEVAAEASGELLASVSFAEPTIRPRDLWHPARTPHDMPSKGGGSIWTQSSGLAVLGIVVLLLVVLVTVLLLADVHCWPSSTRQLASGALLASVSFAEPTIRSGELVKEDRADAGAVPRPPPRSAAPPKEAWGLQAAASPKTGDGGPPAQGQTRGCGGLGPGAGRGRWRHELPRRAQIFGGTSSARRGARSPSAQAPDGEEVREPPVFQLRGGVRGVHEGRRRGGARHQRGAPQRGLPGRGRRRGGEHVPAHQSGPDWIIDGPMLEERFGLQCIEVINDFVAQGYGTLTLRADEKIHIYGPKTALSGAPIACIGAGTGLGQCFLTADAEGEYTAFPSEGGHAEFAPRGAGNDETQIELLRYLKVKFSGWNRISFERVVSGKGICNTYEFLAYKNPGRIDKKVHSEYLASRENAGIVAQNARPGTLPPPPTDALVRDRSGSRTI</sequence>
<keyword evidence="6" id="KW-1185">Reference proteome</keyword>
<evidence type="ECO:0000256" key="3">
    <source>
        <dbReference type="SAM" id="MobiDB-lite"/>
    </source>
</evidence>
<keyword evidence="4" id="KW-0812">Transmembrane</keyword>
<keyword evidence="4" id="KW-1133">Transmembrane helix</keyword>
<feature type="compositionally biased region" description="Gly residues" evidence="3">
    <location>
        <begin position="201"/>
        <end position="223"/>
    </location>
</feature>
<feature type="compositionally biased region" description="Basic residues" evidence="3">
    <location>
        <begin position="278"/>
        <end position="288"/>
    </location>
</feature>
<protein>
    <submittedName>
        <fullName evidence="5">Uncharacterized protein</fullName>
    </submittedName>
</protein>
<dbReference type="CDD" id="cd24008">
    <property type="entry name" value="ASKHA_NBD_GLK"/>
    <property type="match status" value="1"/>
</dbReference>
<dbReference type="SUPFAM" id="SSF53067">
    <property type="entry name" value="Actin-like ATPase domain"/>
    <property type="match status" value="1"/>
</dbReference>
<evidence type="ECO:0000313" key="6">
    <source>
        <dbReference type="Proteomes" id="UP001189429"/>
    </source>
</evidence>
<dbReference type="InterPro" id="IPR003836">
    <property type="entry name" value="Glucokinase"/>
</dbReference>